<evidence type="ECO:0000313" key="2">
    <source>
        <dbReference type="EMBL" id="MDD0817180.1"/>
    </source>
</evidence>
<comment type="caution">
    <text evidence="2">The sequence shown here is derived from an EMBL/GenBank/DDBJ whole genome shotgun (WGS) entry which is preliminary data.</text>
</comment>
<sequence length="168" mass="18176">MNRADRRAAARQQRHHTKPTARKCEALGSPVGIAALQSEIAKNIAALRVNAGLATWLGADPAKLLGELGQLLFMTCYCINQGWGDPEYADVNIMMGMAESLGDIQIANWRLEELRPSLQVGMLALQRVMDTMGPLQLATGAVQLQALLDAGYDLGTQMLREMVSGRAA</sequence>
<protein>
    <submittedName>
        <fullName evidence="2">Uncharacterized protein</fullName>
    </submittedName>
</protein>
<keyword evidence="3" id="KW-1185">Reference proteome</keyword>
<dbReference type="EMBL" id="JAQSIO010000016">
    <property type="protein sequence ID" value="MDD0817180.1"/>
    <property type="molecule type" value="Genomic_DNA"/>
</dbReference>
<name>A0ABT5MLB3_9BURK</name>
<proteinExistence type="predicted"/>
<dbReference type="RefSeq" id="WP_273929649.1">
    <property type="nucleotide sequence ID" value="NZ_JAQSIO010000016.1"/>
</dbReference>
<reference evidence="2 3" key="1">
    <citation type="submission" date="2023-02" db="EMBL/GenBank/DDBJ databases">
        <title>Bacterial whole genome sequence for Curvibacter sp. HBC28.</title>
        <authorList>
            <person name="Le V."/>
            <person name="Ko S.-R."/>
            <person name="Ahn C.-Y."/>
            <person name="Oh H.-M."/>
        </authorList>
    </citation>
    <scope>NUCLEOTIDE SEQUENCE [LARGE SCALE GENOMIC DNA]</scope>
    <source>
        <strain evidence="2 3">HBC28</strain>
    </source>
</reference>
<organism evidence="2 3">
    <name type="scientific">Curvibacter microcysteis</name>
    <dbReference type="NCBI Taxonomy" id="3026419"/>
    <lineage>
        <taxon>Bacteria</taxon>
        <taxon>Pseudomonadati</taxon>
        <taxon>Pseudomonadota</taxon>
        <taxon>Betaproteobacteria</taxon>
        <taxon>Burkholderiales</taxon>
        <taxon>Comamonadaceae</taxon>
        <taxon>Curvibacter</taxon>
    </lineage>
</organism>
<feature type="region of interest" description="Disordered" evidence="1">
    <location>
        <begin position="1"/>
        <end position="22"/>
    </location>
</feature>
<feature type="compositionally biased region" description="Basic residues" evidence="1">
    <location>
        <begin position="12"/>
        <end position="21"/>
    </location>
</feature>
<gene>
    <name evidence="2" type="ORF">PSQ39_21275</name>
</gene>
<accession>A0ABT5MLB3</accession>
<evidence type="ECO:0000256" key="1">
    <source>
        <dbReference type="SAM" id="MobiDB-lite"/>
    </source>
</evidence>
<dbReference type="Proteomes" id="UP001528672">
    <property type="component" value="Unassembled WGS sequence"/>
</dbReference>
<evidence type="ECO:0000313" key="3">
    <source>
        <dbReference type="Proteomes" id="UP001528672"/>
    </source>
</evidence>